<accession>A0ABV9T5C5</accession>
<evidence type="ECO:0000313" key="2">
    <source>
        <dbReference type="EMBL" id="MFC4873609.1"/>
    </source>
</evidence>
<keyword evidence="3" id="KW-1185">Reference proteome</keyword>
<feature type="transmembrane region" description="Helical" evidence="1">
    <location>
        <begin position="180"/>
        <end position="209"/>
    </location>
</feature>
<dbReference type="EMBL" id="JBHSJJ010000011">
    <property type="protein sequence ID" value="MFC4873609.1"/>
    <property type="molecule type" value="Genomic_DNA"/>
</dbReference>
<evidence type="ECO:0008006" key="4">
    <source>
        <dbReference type="Google" id="ProtNLM"/>
    </source>
</evidence>
<feature type="transmembrane region" description="Helical" evidence="1">
    <location>
        <begin position="93"/>
        <end position="116"/>
    </location>
</feature>
<feature type="transmembrane region" description="Helical" evidence="1">
    <location>
        <begin position="151"/>
        <end position="168"/>
    </location>
</feature>
<dbReference type="RefSeq" id="WP_377066633.1">
    <property type="nucleotide sequence ID" value="NZ_JBHSJJ010000011.1"/>
</dbReference>
<feature type="transmembrane region" description="Helical" evidence="1">
    <location>
        <begin position="123"/>
        <end position="145"/>
    </location>
</feature>
<evidence type="ECO:0000313" key="3">
    <source>
        <dbReference type="Proteomes" id="UP001595818"/>
    </source>
</evidence>
<comment type="caution">
    <text evidence="2">The sequence shown here is derived from an EMBL/GenBank/DDBJ whole genome shotgun (WGS) entry which is preliminary data.</text>
</comment>
<protein>
    <recommendedName>
        <fullName evidence="4">Dolichyl-phosphate-mannose-protein mannosyltransferase</fullName>
    </recommendedName>
</protein>
<feature type="transmembrane region" description="Helical" evidence="1">
    <location>
        <begin position="350"/>
        <end position="368"/>
    </location>
</feature>
<proteinExistence type="predicted"/>
<organism evidence="2 3">
    <name type="scientific">Negadavirga shengliensis</name>
    <dbReference type="NCBI Taxonomy" id="1389218"/>
    <lineage>
        <taxon>Bacteria</taxon>
        <taxon>Pseudomonadati</taxon>
        <taxon>Bacteroidota</taxon>
        <taxon>Cytophagia</taxon>
        <taxon>Cytophagales</taxon>
        <taxon>Cyclobacteriaceae</taxon>
        <taxon>Negadavirga</taxon>
    </lineage>
</organism>
<name>A0ABV9T5C5_9BACT</name>
<feature type="transmembrane region" description="Helical" evidence="1">
    <location>
        <begin position="25"/>
        <end position="46"/>
    </location>
</feature>
<feature type="transmembrane region" description="Helical" evidence="1">
    <location>
        <begin position="67"/>
        <end position="87"/>
    </location>
</feature>
<feature type="transmembrane region" description="Helical" evidence="1">
    <location>
        <begin position="319"/>
        <end position="338"/>
    </location>
</feature>
<gene>
    <name evidence="2" type="ORF">ACFPFU_18045</name>
</gene>
<feature type="transmembrane region" description="Helical" evidence="1">
    <location>
        <begin position="215"/>
        <end position="233"/>
    </location>
</feature>
<feature type="transmembrane region" description="Helical" evidence="1">
    <location>
        <begin position="281"/>
        <end position="299"/>
    </location>
</feature>
<sequence length="393" mass="44724">MKVFQNNIPAFGFQRLPLWMFSTKVHLAFLTASFALLNTFLFRQLGIRVVNDSPRYLEYAANMGTNGFYIDPHNIWYIGYSFFILGVRSVHDSLGAIVLAQYLFSFMGLIAVYFAAGKVTANWLMALATAMLYLVFFEISIYNSYILCESLFVSMNAICLYFLVNWYRGNRQWFYLVPGALVLIYTVSIKPTGIALMGAMLALFIFFLWRRLGSAVLKTAFVGLVAIGFLVLVNRMLATYGMMNDYRLGEIVYGVSGFDQSNFYPLLTVERPEQLYLPGRSYGPLAQIVLFIGHHPLYWSKLFFGKLFYYFAHIRPYWSLWHNVYSVLLLVPLYGFAIKGMISFSPTARIFVLAFICIHALSIGLTTVDWDGRFLLPLLPLLFVLAGKGVKGG</sequence>
<keyword evidence="1" id="KW-0472">Membrane</keyword>
<keyword evidence="1" id="KW-0812">Transmembrane</keyword>
<evidence type="ECO:0000256" key="1">
    <source>
        <dbReference type="SAM" id="Phobius"/>
    </source>
</evidence>
<dbReference type="Proteomes" id="UP001595818">
    <property type="component" value="Unassembled WGS sequence"/>
</dbReference>
<reference evidence="3" key="1">
    <citation type="journal article" date="2019" name="Int. J. Syst. Evol. Microbiol.">
        <title>The Global Catalogue of Microorganisms (GCM) 10K type strain sequencing project: providing services to taxonomists for standard genome sequencing and annotation.</title>
        <authorList>
            <consortium name="The Broad Institute Genomics Platform"/>
            <consortium name="The Broad Institute Genome Sequencing Center for Infectious Disease"/>
            <person name="Wu L."/>
            <person name="Ma J."/>
        </authorList>
    </citation>
    <scope>NUCLEOTIDE SEQUENCE [LARGE SCALE GENOMIC DNA]</scope>
    <source>
        <strain evidence="3">CGMCC 4.7466</strain>
    </source>
</reference>
<keyword evidence="1" id="KW-1133">Transmembrane helix</keyword>